<dbReference type="Pfam" id="PF14099">
    <property type="entry name" value="Polysacc_lyase"/>
    <property type="match status" value="2"/>
</dbReference>
<dbReference type="Gene3D" id="2.60.120.200">
    <property type="match status" value="2"/>
</dbReference>
<evidence type="ECO:0000313" key="3">
    <source>
        <dbReference type="EMBL" id="MCF1713826.1"/>
    </source>
</evidence>
<dbReference type="Pfam" id="PF22352">
    <property type="entry name" value="K319L-like_PKD"/>
    <property type="match status" value="1"/>
</dbReference>
<dbReference type="SUPFAM" id="SSF49299">
    <property type="entry name" value="PKD domain"/>
    <property type="match status" value="1"/>
</dbReference>
<keyword evidence="1" id="KW-0732">Signal</keyword>
<dbReference type="GO" id="GO:0016829">
    <property type="term" value="F:lyase activity"/>
    <property type="evidence" value="ECO:0007669"/>
    <property type="project" value="UniProtKB-KW"/>
</dbReference>
<evidence type="ECO:0000259" key="2">
    <source>
        <dbReference type="Pfam" id="PF18962"/>
    </source>
</evidence>
<organism evidence="3 4">
    <name type="scientific">Flavihumibacter fluminis</name>
    <dbReference type="NCBI Taxonomy" id="2909236"/>
    <lineage>
        <taxon>Bacteria</taxon>
        <taxon>Pseudomonadati</taxon>
        <taxon>Bacteroidota</taxon>
        <taxon>Chitinophagia</taxon>
        <taxon>Chitinophagales</taxon>
        <taxon>Chitinophagaceae</taxon>
        <taxon>Flavihumibacter</taxon>
    </lineage>
</organism>
<dbReference type="InterPro" id="IPR013783">
    <property type="entry name" value="Ig-like_fold"/>
</dbReference>
<evidence type="ECO:0000256" key="1">
    <source>
        <dbReference type="SAM" id="SignalP"/>
    </source>
</evidence>
<dbReference type="RefSeq" id="WP_234864353.1">
    <property type="nucleotide sequence ID" value="NZ_JAKEVY010000001.1"/>
</dbReference>
<dbReference type="Gene3D" id="2.60.40.10">
    <property type="entry name" value="Immunoglobulins"/>
    <property type="match status" value="1"/>
</dbReference>
<gene>
    <name evidence="3" type="ORF">L0U88_04180</name>
</gene>
<keyword evidence="4" id="KW-1185">Reference proteome</keyword>
<comment type="caution">
    <text evidence="3">The sequence shown here is derived from an EMBL/GenBank/DDBJ whole genome shotgun (WGS) entry which is preliminary data.</text>
</comment>
<protein>
    <submittedName>
        <fullName evidence="3">Heparin lyase I family protein</fullName>
    </submittedName>
</protein>
<dbReference type="InterPro" id="IPR026444">
    <property type="entry name" value="Secre_tail"/>
</dbReference>
<dbReference type="EMBL" id="JAKEVY010000001">
    <property type="protein sequence ID" value="MCF1713826.1"/>
    <property type="molecule type" value="Genomic_DNA"/>
</dbReference>
<dbReference type="PANTHER" id="PTHR46182">
    <property type="entry name" value="FI19480P1"/>
    <property type="match status" value="1"/>
</dbReference>
<reference evidence="3 4" key="1">
    <citation type="submission" date="2022-01" db="EMBL/GenBank/DDBJ databases">
        <title>Flavihumibacter sp. nov., isolated from sediment of a river.</title>
        <authorList>
            <person name="Liu H."/>
        </authorList>
    </citation>
    <scope>NUCLEOTIDE SEQUENCE [LARGE SCALE GENOMIC DNA]</scope>
    <source>
        <strain evidence="3 4">RY-1</strain>
    </source>
</reference>
<sequence>MKKLIACLLIASSAAYGQTGVLFYDPCESLPQYGWSNPYPNNFWSGKTGDEAKTSFSVSSDFSRAGNTSYRFEIRRDATTHQNDNFRQNQLIYNFLPAGTNTDDATKMGQAVATGRNPLDLRWIGLSTLVPADYQPNPYPVSIGLLLKNIPDDHATPQDLILQNGQYNFHVVTWENGVPTSRVINIGEVQPGIWEDWVVERNFTQSANGFIRLYRYGNLVANVTGPNWPTDNPVYAKEPYIKIGPANYGWAANINQVVNNNQSELAPTVLYVDEIKFGSSAAATSEFLATQQQPQQPQPLPSFIFYDNCEIPGMPYLTMDYNLQPPVQWAHFQGDPSVSSVVRSAEQKRAGGFSYKFELNDGPGNTWPFFKSELVWNFLPAGSPLGILGNTEAYSRQPLGLRWIAASTFIPSYNTDFNTPTSILFNTKAVDDDWPQPNALWMENGRYKFILTRVSPNGSTQTSSTDVGPVVKDIWEDWVLNRNYTSADSGYVRLYKNGQLVFEYLGGNWKDDAFHSKEPYVQMGIYKWAFGNNWAIRPDASRITLFIDEVRFGDVSNRLEDFAVKAAANIPPVSNAGQDQQLFIPATRTTLTGISTDSDGTVYSKVWRKINGPAGGNISDSTQNTVTITNLQPGTYTYQFLVTDDNNAVTSDDVVINVLPPVVTMVNYNRFGGGANQPLANVWRGGTSPNSTAVSGTQVISGDFSLQVTVGNQSSGAFIALDTDDTLQHVYTPGQIWMGVANNRLYAGDFPGWFLYRLTDATVTTGDFIRIRRQGDILRLEFSKDNGQTWALAYTYLFRSSNNLWVKATFDNQNSTIYYPALITSSGTQNQQAMTAAPIESAVNPTAQGTKIYPIPAKQWINVVIGNEFGSGKLSLEVVDNLGKLVTRQVANYQSGQTVQIDSRTWNPGSYYLIIKDDKGNRLQKKVVIVK</sequence>
<dbReference type="InterPro" id="IPR025975">
    <property type="entry name" value="Polysacc_lyase"/>
</dbReference>
<feature type="chain" id="PRO_5045286540" evidence="1">
    <location>
        <begin position="18"/>
        <end position="931"/>
    </location>
</feature>
<feature type="signal peptide" evidence="1">
    <location>
        <begin position="1"/>
        <end position="17"/>
    </location>
</feature>
<keyword evidence="3" id="KW-0456">Lyase</keyword>
<name>A0ABS9BDN1_9BACT</name>
<dbReference type="InterPro" id="IPR029865">
    <property type="entry name" value="KIAA0319-like"/>
</dbReference>
<evidence type="ECO:0000313" key="4">
    <source>
        <dbReference type="Proteomes" id="UP001200145"/>
    </source>
</evidence>
<dbReference type="PANTHER" id="PTHR46182:SF2">
    <property type="entry name" value="FI19480P1"/>
    <property type="match status" value="1"/>
</dbReference>
<dbReference type="Pfam" id="PF18962">
    <property type="entry name" value="Por_Secre_tail"/>
    <property type="match status" value="1"/>
</dbReference>
<dbReference type="InterPro" id="IPR035986">
    <property type="entry name" value="PKD_dom_sf"/>
</dbReference>
<feature type="domain" description="Secretion system C-terminal sorting" evidence="2">
    <location>
        <begin position="852"/>
        <end position="929"/>
    </location>
</feature>
<accession>A0ABS9BDN1</accession>
<dbReference type="NCBIfam" id="TIGR04183">
    <property type="entry name" value="Por_Secre_tail"/>
    <property type="match status" value="1"/>
</dbReference>
<dbReference type="Proteomes" id="UP001200145">
    <property type="component" value="Unassembled WGS sequence"/>
</dbReference>
<proteinExistence type="predicted"/>